<accession>A0AC34RRU3</accession>
<reference evidence="2" key="1">
    <citation type="submission" date="2022-11" db="UniProtKB">
        <authorList>
            <consortium name="WormBaseParasite"/>
        </authorList>
    </citation>
    <scope>IDENTIFICATION</scope>
</reference>
<proteinExistence type="predicted"/>
<dbReference type="WBParaSite" id="JU765_v2.g9363.t1">
    <property type="protein sequence ID" value="JU765_v2.g9363.t1"/>
    <property type="gene ID" value="JU765_v2.g9363"/>
</dbReference>
<sequence length="80" mass="9178">MAQMLDGSVRGSPEQLVDLDYQVETHDIKDTVMDLHLRAFWRSMEWNNTFNRSTILLTGVTGYLGSHILARLLTETQARI</sequence>
<name>A0AC34RRU3_9BILA</name>
<organism evidence="1 2">
    <name type="scientific">Panagrolaimus sp. JU765</name>
    <dbReference type="NCBI Taxonomy" id="591449"/>
    <lineage>
        <taxon>Eukaryota</taxon>
        <taxon>Metazoa</taxon>
        <taxon>Ecdysozoa</taxon>
        <taxon>Nematoda</taxon>
        <taxon>Chromadorea</taxon>
        <taxon>Rhabditida</taxon>
        <taxon>Tylenchina</taxon>
        <taxon>Panagrolaimomorpha</taxon>
        <taxon>Panagrolaimoidea</taxon>
        <taxon>Panagrolaimidae</taxon>
        <taxon>Panagrolaimus</taxon>
    </lineage>
</organism>
<dbReference type="Proteomes" id="UP000887576">
    <property type="component" value="Unplaced"/>
</dbReference>
<protein>
    <submittedName>
        <fullName evidence="2">Thioester reductase (TE) domain-containing protein</fullName>
    </submittedName>
</protein>
<evidence type="ECO:0000313" key="2">
    <source>
        <dbReference type="WBParaSite" id="JU765_v2.g9363.t1"/>
    </source>
</evidence>
<evidence type="ECO:0000313" key="1">
    <source>
        <dbReference type="Proteomes" id="UP000887576"/>
    </source>
</evidence>